<gene>
    <name evidence="1" type="ORF">LOC68_09950</name>
</gene>
<accession>A0A9X1SGI2</accession>
<organism evidence="1 2">
    <name type="scientific">Blastopirellula sediminis</name>
    <dbReference type="NCBI Taxonomy" id="2894196"/>
    <lineage>
        <taxon>Bacteria</taxon>
        <taxon>Pseudomonadati</taxon>
        <taxon>Planctomycetota</taxon>
        <taxon>Planctomycetia</taxon>
        <taxon>Pirellulales</taxon>
        <taxon>Pirellulaceae</taxon>
        <taxon>Blastopirellula</taxon>
    </lineage>
</organism>
<comment type="caution">
    <text evidence="1">The sequence shown here is derived from an EMBL/GenBank/DDBJ whole genome shotgun (WGS) entry which is preliminary data.</text>
</comment>
<dbReference type="EMBL" id="JAJKFT010000004">
    <property type="protein sequence ID" value="MCC9628721.1"/>
    <property type="molecule type" value="Genomic_DNA"/>
</dbReference>
<evidence type="ECO:0000313" key="1">
    <source>
        <dbReference type="EMBL" id="MCC9628721.1"/>
    </source>
</evidence>
<dbReference type="AlphaFoldDB" id="A0A9X1SGI2"/>
<dbReference type="RefSeq" id="WP_230218173.1">
    <property type="nucleotide sequence ID" value="NZ_JAJKFT010000004.1"/>
</dbReference>
<proteinExistence type="predicted"/>
<dbReference type="Proteomes" id="UP001139103">
    <property type="component" value="Unassembled WGS sequence"/>
</dbReference>
<sequence>MADWIWDLEPCEGDEDFDYTPYFQKLTELDFASADDYQRDLDDEKWLELDG</sequence>
<name>A0A9X1SGI2_9BACT</name>
<keyword evidence="2" id="KW-1185">Reference proteome</keyword>
<protein>
    <submittedName>
        <fullName evidence="1">Uncharacterized protein</fullName>
    </submittedName>
</protein>
<reference evidence="1" key="1">
    <citation type="submission" date="2021-11" db="EMBL/GenBank/DDBJ databases">
        <title>Genome sequence.</title>
        <authorList>
            <person name="Sun Q."/>
        </authorList>
    </citation>
    <scope>NUCLEOTIDE SEQUENCE</scope>
    <source>
        <strain evidence="1">JC732</strain>
    </source>
</reference>
<evidence type="ECO:0000313" key="2">
    <source>
        <dbReference type="Proteomes" id="UP001139103"/>
    </source>
</evidence>